<dbReference type="AlphaFoldDB" id="A0A180G4E9"/>
<sequence length="244" mass="26970">MVGITRKPNSPIYLIESNTADILEFEIGMRLGDYLKYVNTAGDNSLCYEVKLKGPPQMWKSVLDTITLRSGRVYLGSPCLVDFGHSLATGEFYIINGDVKRNFDGINEWNFNPLLAKKTTQIELAFRPKPLSLVGIGSINRISSIWDDEKKLTAYHEVVVNHTVGDCDMHIIVKVLVLPADMPENLKGSYIPGSQIGFSGLVIDSGGSDENIVIVATLRETQPTKSKSKSTHSQSGFVMHKHKS</sequence>
<gene>
    <name evidence="2" type="ORF">PTTG_29384</name>
</gene>
<keyword evidence="4" id="KW-1185">Reference proteome</keyword>
<reference evidence="2" key="2">
    <citation type="submission" date="2016-05" db="EMBL/GenBank/DDBJ databases">
        <title>Comparative analysis highlights variable genome content of wheat rusts and divergence of the mating loci.</title>
        <authorList>
            <person name="Cuomo C.A."/>
            <person name="Bakkeren G."/>
            <person name="Szabo L."/>
            <person name="Khalil H."/>
            <person name="Joly D."/>
            <person name="Goldberg J."/>
            <person name="Young S."/>
            <person name="Zeng Q."/>
            <person name="Fellers J."/>
        </authorList>
    </citation>
    <scope>NUCLEOTIDE SEQUENCE [LARGE SCALE GENOMIC DNA]</scope>
    <source>
        <strain evidence="2">1-1 BBBD Race 1</strain>
    </source>
</reference>
<accession>A0A180G4E9</accession>
<evidence type="ECO:0000313" key="2">
    <source>
        <dbReference type="EMBL" id="OAV87566.1"/>
    </source>
</evidence>
<dbReference type="VEuPathDB" id="FungiDB:PTTG_29384"/>
<dbReference type="EnsemblFungi" id="PTTG_29384-t43_1">
    <property type="protein sequence ID" value="PTTG_29384-t43_1-p1"/>
    <property type="gene ID" value="PTTG_29384"/>
</dbReference>
<proteinExistence type="predicted"/>
<organism evidence="2">
    <name type="scientific">Puccinia triticina (isolate 1-1 / race 1 (BBBD))</name>
    <name type="common">Brown leaf rust fungus</name>
    <dbReference type="NCBI Taxonomy" id="630390"/>
    <lineage>
        <taxon>Eukaryota</taxon>
        <taxon>Fungi</taxon>
        <taxon>Dikarya</taxon>
        <taxon>Basidiomycota</taxon>
        <taxon>Pucciniomycotina</taxon>
        <taxon>Pucciniomycetes</taxon>
        <taxon>Pucciniales</taxon>
        <taxon>Pucciniaceae</taxon>
        <taxon>Puccinia</taxon>
    </lineage>
</organism>
<reference evidence="3 4" key="3">
    <citation type="journal article" date="2017" name="G3 (Bethesda)">
        <title>Comparative analysis highlights variable genome content of wheat rusts and divergence of the mating loci.</title>
        <authorList>
            <person name="Cuomo C.A."/>
            <person name="Bakkeren G."/>
            <person name="Khalil H.B."/>
            <person name="Panwar V."/>
            <person name="Joly D."/>
            <person name="Linning R."/>
            <person name="Sakthikumar S."/>
            <person name="Song X."/>
            <person name="Adiconis X."/>
            <person name="Fan L."/>
            <person name="Goldberg J.M."/>
            <person name="Levin J.Z."/>
            <person name="Young S."/>
            <person name="Zeng Q."/>
            <person name="Anikster Y."/>
            <person name="Bruce M."/>
            <person name="Wang M."/>
            <person name="Yin C."/>
            <person name="McCallum B."/>
            <person name="Szabo L.J."/>
            <person name="Hulbert S."/>
            <person name="Chen X."/>
            <person name="Fellers J.P."/>
        </authorList>
    </citation>
    <scope>NUCLEOTIDE SEQUENCE</scope>
    <source>
        <strain evidence="3">isolate 1-1 / race 1 (BBBD)</strain>
        <strain evidence="4">Isolate 1-1 / race 1 (BBBD)</strain>
    </source>
</reference>
<reference evidence="2" key="1">
    <citation type="submission" date="2009-11" db="EMBL/GenBank/DDBJ databases">
        <authorList>
            <consortium name="The Broad Institute Genome Sequencing Platform"/>
            <person name="Ward D."/>
            <person name="Feldgarden M."/>
            <person name="Earl A."/>
            <person name="Young S.K."/>
            <person name="Zeng Q."/>
            <person name="Koehrsen M."/>
            <person name="Alvarado L."/>
            <person name="Berlin A."/>
            <person name="Bochicchio J."/>
            <person name="Borenstein D."/>
            <person name="Chapman S.B."/>
            <person name="Chen Z."/>
            <person name="Engels R."/>
            <person name="Freedman E."/>
            <person name="Gellesch M."/>
            <person name="Goldberg J."/>
            <person name="Griggs A."/>
            <person name="Gujja S."/>
            <person name="Heilman E."/>
            <person name="Heiman D."/>
            <person name="Hepburn T."/>
            <person name="Howarth C."/>
            <person name="Jen D."/>
            <person name="Larson L."/>
            <person name="Lewis B."/>
            <person name="Mehta T."/>
            <person name="Park D."/>
            <person name="Pearson M."/>
            <person name="Roberts A."/>
            <person name="Saif S."/>
            <person name="Shea T."/>
            <person name="Shenoy N."/>
            <person name="Sisk P."/>
            <person name="Stolte C."/>
            <person name="Sykes S."/>
            <person name="Thomson T."/>
            <person name="Walk T."/>
            <person name="White J."/>
            <person name="Yandava C."/>
            <person name="Izard J."/>
            <person name="Baranova O.V."/>
            <person name="Blanton J.M."/>
            <person name="Tanner A.C."/>
            <person name="Dewhirst F.E."/>
            <person name="Haas B."/>
            <person name="Nusbaum C."/>
            <person name="Birren B."/>
        </authorList>
    </citation>
    <scope>NUCLEOTIDE SEQUENCE [LARGE SCALE GENOMIC DNA]</scope>
    <source>
        <strain evidence="2">1-1 BBBD Race 1</strain>
    </source>
</reference>
<dbReference type="Proteomes" id="UP000005240">
    <property type="component" value="Unassembled WGS sequence"/>
</dbReference>
<evidence type="ECO:0000256" key="1">
    <source>
        <dbReference type="SAM" id="MobiDB-lite"/>
    </source>
</evidence>
<reference evidence="3" key="4">
    <citation type="submission" date="2025-05" db="UniProtKB">
        <authorList>
            <consortium name="EnsemblFungi"/>
        </authorList>
    </citation>
    <scope>IDENTIFICATION</scope>
    <source>
        <strain evidence="3">isolate 1-1 / race 1 (BBBD)</strain>
    </source>
</reference>
<evidence type="ECO:0000313" key="3">
    <source>
        <dbReference type="EnsemblFungi" id="PTTG_29384-t43_1-p1"/>
    </source>
</evidence>
<name>A0A180G4E9_PUCT1</name>
<feature type="region of interest" description="Disordered" evidence="1">
    <location>
        <begin position="223"/>
        <end position="244"/>
    </location>
</feature>
<protein>
    <submittedName>
        <fullName evidence="2 3">Uncharacterized protein</fullName>
    </submittedName>
</protein>
<dbReference type="EMBL" id="ADAS02000351">
    <property type="protein sequence ID" value="OAV87566.1"/>
    <property type="molecule type" value="Genomic_DNA"/>
</dbReference>
<feature type="compositionally biased region" description="Low complexity" evidence="1">
    <location>
        <begin position="223"/>
        <end position="235"/>
    </location>
</feature>
<evidence type="ECO:0000313" key="4">
    <source>
        <dbReference type="Proteomes" id="UP000005240"/>
    </source>
</evidence>